<sequence length="158" mass="17293">MSTLHRRAGDLPLHGTQPAQRIAACAPHTRWPVRLRVGLLNHQAFVPAQGYFCTSGRAIAVTMRPDQAHSRGLFEVQLRQRMPDGSERLVASGELSGPVTAWHRRQPSFRTVLRPGRIRGAAPAAAPPINGSLCRVVIMRIDGRDEHGFSGVIEVEPA</sequence>
<dbReference type="Proteomes" id="UP001165541">
    <property type="component" value="Unassembled WGS sequence"/>
</dbReference>
<accession>A0ABT0YT43</accession>
<proteinExistence type="predicted"/>
<dbReference type="EMBL" id="JAMKFE010000015">
    <property type="protein sequence ID" value="MCM5681921.1"/>
    <property type="molecule type" value="Genomic_DNA"/>
</dbReference>
<evidence type="ECO:0000313" key="2">
    <source>
        <dbReference type="Proteomes" id="UP001165541"/>
    </source>
</evidence>
<name>A0ABT0YT43_9BURK</name>
<protein>
    <submittedName>
        <fullName evidence="1">Uncharacterized protein</fullName>
    </submittedName>
</protein>
<reference evidence="1" key="1">
    <citation type="submission" date="2022-05" db="EMBL/GenBank/DDBJ databases">
        <title>Schlegelella sp. nov., isolated from mangrove soil.</title>
        <authorList>
            <person name="Liu Y."/>
            <person name="Ge X."/>
            <person name="Liu W."/>
        </authorList>
    </citation>
    <scope>NUCLEOTIDE SEQUENCE</scope>
    <source>
        <strain evidence="1">S2-27</strain>
    </source>
</reference>
<keyword evidence="2" id="KW-1185">Reference proteome</keyword>
<comment type="caution">
    <text evidence="1">The sequence shown here is derived from an EMBL/GenBank/DDBJ whole genome shotgun (WGS) entry which is preliminary data.</text>
</comment>
<evidence type="ECO:0000313" key="1">
    <source>
        <dbReference type="EMBL" id="MCM5681921.1"/>
    </source>
</evidence>
<organism evidence="1 2">
    <name type="scientific">Caldimonas mangrovi</name>
    <dbReference type="NCBI Taxonomy" id="2944811"/>
    <lineage>
        <taxon>Bacteria</taxon>
        <taxon>Pseudomonadati</taxon>
        <taxon>Pseudomonadota</taxon>
        <taxon>Betaproteobacteria</taxon>
        <taxon>Burkholderiales</taxon>
        <taxon>Sphaerotilaceae</taxon>
        <taxon>Caldimonas</taxon>
    </lineage>
</organism>
<gene>
    <name evidence="1" type="ORF">M8A51_20525</name>
</gene>